<accession>A0A918QW07</accession>
<dbReference type="EMBL" id="BMWZ01000002">
    <property type="protein sequence ID" value="GGZ72452.1"/>
    <property type="molecule type" value="Genomic_DNA"/>
</dbReference>
<organism evidence="1 2">
    <name type="scientific">Algibacter mikhailovii</name>
    <dbReference type="NCBI Taxonomy" id="425498"/>
    <lineage>
        <taxon>Bacteria</taxon>
        <taxon>Pseudomonadati</taxon>
        <taxon>Bacteroidota</taxon>
        <taxon>Flavobacteriia</taxon>
        <taxon>Flavobacteriales</taxon>
        <taxon>Flavobacteriaceae</taxon>
        <taxon>Algibacter</taxon>
    </lineage>
</organism>
<gene>
    <name evidence="1" type="ORF">GCM10007028_06840</name>
</gene>
<comment type="caution">
    <text evidence="1">The sequence shown here is derived from an EMBL/GenBank/DDBJ whole genome shotgun (WGS) entry which is preliminary data.</text>
</comment>
<dbReference type="Proteomes" id="UP000636004">
    <property type="component" value="Unassembled WGS sequence"/>
</dbReference>
<keyword evidence="2" id="KW-1185">Reference proteome</keyword>
<reference evidence="1" key="1">
    <citation type="journal article" date="2014" name="Int. J. Syst. Evol. Microbiol.">
        <title>Complete genome sequence of Corynebacterium casei LMG S-19264T (=DSM 44701T), isolated from a smear-ripened cheese.</title>
        <authorList>
            <consortium name="US DOE Joint Genome Institute (JGI-PGF)"/>
            <person name="Walter F."/>
            <person name="Albersmeier A."/>
            <person name="Kalinowski J."/>
            <person name="Ruckert C."/>
        </authorList>
    </citation>
    <scope>NUCLEOTIDE SEQUENCE</scope>
    <source>
        <strain evidence="1">KCTC 12710</strain>
    </source>
</reference>
<evidence type="ECO:0000313" key="1">
    <source>
        <dbReference type="EMBL" id="GGZ72452.1"/>
    </source>
</evidence>
<protein>
    <submittedName>
        <fullName evidence="1">Uncharacterized protein</fullName>
    </submittedName>
</protein>
<name>A0A918QW07_9FLAO</name>
<dbReference type="RefSeq" id="WP_189359380.1">
    <property type="nucleotide sequence ID" value="NZ_BMWZ01000002.1"/>
</dbReference>
<reference evidence="1" key="2">
    <citation type="submission" date="2020-09" db="EMBL/GenBank/DDBJ databases">
        <authorList>
            <person name="Sun Q."/>
            <person name="Kim S."/>
        </authorList>
    </citation>
    <scope>NUCLEOTIDE SEQUENCE</scope>
    <source>
        <strain evidence="1">KCTC 12710</strain>
    </source>
</reference>
<evidence type="ECO:0000313" key="2">
    <source>
        <dbReference type="Proteomes" id="UP000636004"/>
    </source>
</evidence>
<dbReference type="AlphaFoldDB" id="A0A918QW07"/>
<sequence length="178" mass="20621">MTKANLFYLKITRNLTILKELIVQERYVELNNNYSYLLNFSEYHDLSSAVKFNLEALSNKIIEKEFGTCIISIDKINKVLNKRIYEFECHRNWMSLSNTTDDNIKFCSECAKNVFKVNSIAEYEKRSILGQCVFYTEPVKLVDNTNSCTITEIHEGLLGLPLGINDIHETDSELPFKS</sequence>
<proteinExistence type="predicted"/>